<organism evidence="2 11">
    <name type="scientific">Phytophthora fragariae</name>
    <dbReference type="NCBI Taxonomy" id="53985"/>
    <lineage>
        <taxon>Eukaryota</taxon>
        <taxon>Sar</taxon>
        <taxon>Stramenopiles</taxon>
        <taxon>Oomycota</taxon>
        <taxon>Peronosporomycetes</taxon>
        <taxon>Peronosporales</taxon>
        <taxon>Peronosporaceae</taxon>
        <taxon>Phytophthora</taxon>
    </lineage>
</organism>
<evidence type="ECO:0000313" key="10">
    <source>
        <dbReference type="Proteomes" id="UP000441208"/>
    </source>
</evidence>
<evidence type="ECO:0000313" key="13">
    <source>
        <dbReference type="Proteomes" id="UP000488956"/>
    </source>
</evidence>
<evidence type="ECO:0000313" key="6">
    <source>
        <dbReference type="EMBL" id="KAE9260617.1"/>
    </source>
</evidence>
<dbReference type="EMBL" id="QXFY01010967">
    <property type="protein sequence ID" value="KAE9260617.1"/>
    <property type="molecule type" value="Genomic_DNA"/>
</dbReference>
<dbReference type="EMBL" id="QXGD01009412">
    <property type="protein sequence ID" value="KAE9157991.1"/>
    <property type="molecule type" value="Genomic_DNA"/>
</dbReference>
<evidence type="ECO:0000313" key="5">
    <source>
        <dbReference type="EMBL" id="KAE9157991.1"/>
    </source>
</evidence>
<evidence type="ECO:0000313" key="11">
    <source>
        <dbReference type="Proteomes" id="UP000460718"/>
    </source>
</evidence>
<evidence type="ECO:0000313" key="4">
    <source>
        <dbReference type="EMBL" id="KAE9057354.1"/>
    </source>
</evidence>
<protein>
    <submittedName>
        <fullName evidence="2">Uncharacterized protein</fullName>
    </submittedName>
</protein>
<evidence type="ECO:0000313" key="3">
    <source>
        <dbReference type="EMBL" id="KAE9053628.1"/>
    </source>
</evidence>
<name>A0A6A3G5J2_9STRA</name>
<proteinExistence type="predicted"/>
<sequence length="60" mass="6729">MFLVIASTRFYSSDAMAFVVLLRCVPCCMTHAVSGPYLLNGSSDRSLRRQFMSARAAYRC</sequence>
<dbReference type="Proteomes" id="UP000440367">
    <property type="component" value="Unassembled WGS sequence"/>
</dbReference>
<evidence type="ECO:0000313" key="12">
    <source>
        <dbReference type="Proteomes" id="UP000486351"/>
    </source>
</evidence>
<dbReference type="EMBL" id="QXFW01011228">
    <property type="protein sequence ID" value="KAE8952090.1"/>
    <property type="molecule type" value="Genomic_DNA"/>
</dbReference>
<dbReference type="EMBL" id="QXFZ01010800">
    <property type="protein sequence ID" value="KAE9053628.1"/>
    <property type="molecule type" value="Genomic_DNA"/>
</dbReference>
<evidence type="ECO:0000313" key="2">
    <source>
        <dbReference type="EMBL" id="KAE8952090.1"/>
    </source>
</evidence>
<dbReference type="Proteomes" id="UP000460718">
    <property type="component" value="Unassembled WGS sequence"/>
</dbReference>
<comment type="caution">
    <text evidence="2">The sequence shown here is derived from an EMBL/GenBank/DDBJ whole genome shotgun (WGS) entry which is preliminary data.</text>
</comment>
<gene>
    <name evidence="5" type="ORF">PF002_g33226</name>
    <name evidence="3" type="ORF">PF007_g32895</name>
    <name evidence="7" type="ORF">PF008_g32045</name>
    <name evidence="6" type="ORF">PF008_g33057</name>
    <name evidence="1" type="ORF">PF009_g33186</name>
    <name evidence="4" type="ORF">PF010_g31406</name>
    <name evidence="2" type="ORF">PF011_g32798</name>
</gene>
<dbReference type="EMBL" id="QXFY01008140">
    <property type="protein sequence ID" value="KAE9264733.1"/>
    <property type="molecule type" value="Genomic_DNA"/>
</dbReference>
<dbReference type="EMBL" id="QXGF01010161">
    <property type="protein sequence ID" value="KAE8916491.1"/>
    <property type="molecule type" value="Genomic_DNA"/>
</dbReference>
<evidence type="ECO:0000313" key="9">
    <source>
        <dbReference type="Proteomes" id="UP000440367"/>
    </source>
</evidence>
<evidence type="ECO:0000313" key="7">
    <source>
        <dbReference type="EMBL" id="KAE9264733.1"/>
    </source>
</evidence>
<dbReference type="Proteomes" id="UP000486351">
    <property type="component" value="Unassembled WGS sequence"/>
</dbReference>
<evidence type="ECO:0000313" key="1">
    <source>
        <dbReference type="EMBL" id="KAE8916491.1"/>
    </source>
</evidence>
<reference evidence="11 12" key="1">
    <citation type="submission" date="2018-09" db="EMBL/GenBank/DDBJ databases">
        <title>Genomic investigation of the strawberry pathogen Phytophthora fragariae indicates pathogenicity is determined by transcriptional variation in three key races.</title>
        <authorList>
            <person name="Adams T.M."/>
            <person name="Armitage A.D."/>
            <person name="Sobczyk M.K."/>
            <person name="Bates H.J."/>
            <person name="Dunwell J.M."/>
            <person name="Nellist C.F."/>
            <person name="Harrison R.J."/>
        </authorList>
    </citation>
    <scope>NUCLEOTIDE SEQUENCE [LARGE SCALE GENOMIC DNA]</scope>
    <source>
        <strain evidence="5 9">BC-1</strain>
        <strain evidence="3 10">NOV-71</strain>
        <strain evidence="6 12">NOV-77</strain>
        <strain evidence="1 8">NOV-9</strain>
        <strain evidence="4 13">ONT-3</strain>
        <strain evidence="2 11">SCRP245</strain>
    </source>
</reference>
<dbReference type="EMBL" id="QXFX01007116">
    <property type="protein sequence ID" value="KAE9057354.1"/>
    <property type="molecule type" value="Genomic_DNA"/>
</dbReference>
<dbReference type="Proteomes" id="UP000441208">
    <property type="component" value="Unassembled WGS sequence"/>
</dbReference>
<dbReference type="Proteomes" id="UP000429523">
    <property type="component" value="Unassembled WGS sequence"/>
</dbReference>
<evidence type="ECO:0000313" key="8">
    <source>
        <dbReference type="Proteomes" id="UP000429523"/>
    </source>
</evidence>
<dbReference type="AlphaFoldDB" id="A0A6A3G5J2"/>
<accession>A0A6A3G5J2</accession>
<dbReference type="Proteomes" id="UP000488956">
    <property type="component" value="Unassembled WGS sequence"/>
</dbReference>